<dbReference type="GO" id="GO:0006526">
    <property type="term" value="P:L-arginine biosynthetic process"/>
    <property type="evidence" value="ECO:0007669"/>
    <property type="project" value="UniProtKB-UniPathway"/>
</dbReference>
<sequence length="675" mass="74214">MTTSMLACGKANAFGSLKVGARQCTRLYTTPSSPSIGGTAVNGKHAARNEDPAIQRELLMNVLSASATKRDAKQYLARFNRPRKDSKGEKPDLYALLEDRNARNRQDQSTLDKTGVNLGGLYAPSRAIADVPQFSSEEAAREQAKAAPQEELHVALACLKAPEAIDQDTLDGLARTIAQLVKLDMRIIIVLDININNVQAEKYAGSLVDVKALRRAFAQQADRLCDAVDRHNSEGARSVPNALEVAEDVWENGTDTHELHVTMPNTLIDPLKRGMIPIIPSLAYTASGQLVQIAAADIMTTITKYLIGVESAGQQTAGPPEPISLDRIIVLDAIGGIPSKERGDGAHVFINLEQEFDNIEQELSEYADAAERNHSHPRGSAFYDQHRENLDLVRKCLQLLPPSSSALIATPEEAASSSRATKAPTLGAGTRRQKNPLIHNLLTNKPLISSSLPAARLHHAEGEDPDTPVTEASTVLRRGMPLIVIPAADRYLGWQRPKDGKGMLRLDEDSRVDLPRLVHLIEDSFRRKLNVQNYLDRVKDRIAGIIVAGQYEGGAILTWEMPPGADDPTRLVPYLDKFAVLQTSQGSSGVADIVFQAMVRSCFPQGVCWRSRKDNPVNKWYFERAAGSWQIPNSDWTMFWTGEDVVENEQKWKDYVSVCESIQASWDDGDGKKPD</sequence>
<evidence type="ECO:0000256" key="14">
    <source>
        <dbReference type="ARBA" id="ARBA00048372"/>
    </source>
</evidence>
<evidence type="ECO:0000259" key="17">
    <source>
        <dbReference type="PROSITE" id="PS51731"/>
    </source>
</evidence>
<dbReference type="EMBL" id="LFZO01000053">
    <property type="protein sequence ID" value="KXT15659.1"/>
    <property type="molecule type" value="Genomic_DNA"/>
</dbReference>
<keyword evidence="9" id="KW-0809">Transit peptide</keyword>
<keyword evidence="8 15" id="KW-0808">Transferase</keyword>
<dbReference type="GO" id="GO:0005759">
    <property type="term" value="C:mitochondrial matrix"/>
    <property type="evidence" value="ECO:0007669"/>
    <property type="project" value="TreeGrafter"/>
</dbReference>
<evidence type="ECO:0000313" key="19">
    <source>
        <dbReference type="Proteomes" id="UP000073492"/>
    </source>
</evidence>
<evidence type="ECO:0000256" key="13">
    <source>
        <dbReference type="ARBA" id="ARBA00033251"/>
    </source>
</evidence>
<comment type="catalytic activity">
    <reaction evidence="14 15">
        <text>L-glutamate + acetyl-CoA = N-acetyl-L-glutamate + CoA + H(+)</text>
        <dbReference type="Rhea" id="RHEA:24292"/>
        <dbReference type="ChEBI" id="CHEBI:15378"/>
        <dbReference type="ChEBI" id="CHEBI:29985"/>
        <dbReference type="ChEBI" id="CHEBI:44337"/>
        <dbReference type="ChEBI" id="CHEBI:57287"/>
        <dbReference type="ChEBI" id="CHEBI:57288"/>
        <dbReference type="EC" id="2.3.1.1"/>
    </reaction>
</comment>
<evidence type="ECO:0000256" key="3">
    <source>
        <dbReference type="ARBA" id="ARBA00004925"/>
    </source>
</evidence>
<protein>
    <recommendedName>
        <fullName evidence="6 15">Amino-acid acetyltransferase, mitochondrial</fullName>
        <ecNumber evidence="5 15">2.3.1.1</ecNumber>
    </recommendedName>
    <alternativeName>
        <fullName evidence="12 15">Glutamate N-acetyltransferase</fullName>
    </alternativeName>
    <alternativeName>
        <fullName evidence="13 15">N-acetylglutamate synthase</fullName>
    </alternativeName>
</protein>
<dbReference type="AlphaFoldDB" id="A0A139ILR6"/>
<evidence type="ECO:0000256" key="15">
    <source>
        <dbReference type="PIRNR" id="PIRNR007892"/>
    </source>
</evidence>
<dbReference type="UniPathway" id="UPA00068">
    <property type="reaction ID" value="UER00106"/>
</dbReference>
<evidence type="ECO:0000256" key="10">
    <source>
        <dbReference type="ARBA" id="ARBA00023128"/>
    </source>
</evidence>
<keyword evidence="11 15" id="KW-0012">Acyltransferase</keyword>
<comment type="pathway">
    <text evidence="3 15">Amino-acid biosynthesis; L-arginine biosynthesis; N(2)-acetyl-L-ornithine from L-glutamate: step 1/4.</text>
</comment>
<evidence type="ECO:0000256" key="11">
    <source>
        <dbReference type="ARBA" id="ARBA00023315"/>
    </source>
</evidence>
<evidence type="ECO:0000256" key="1">
    <source>
        <dbReference type="ARBA" id="ARBA00002294"/>
    </source>
</evidence>
<proteinExistence type="inferred from homology"/>
<dbReference type="Gene3D" id="3.40.1160.10">
    <property type="entry name" value="Acetylglutamate kinase-like"/>
    <property type="match status" value="1"/>
</dbReference>
<dbReference type="InterPro" id="IPR006855">
    <property type="entry name" value="Vertebrate-like_GNAT_dom"/>
</dbReference>
<organism evidence="18 19">
    <name type="scientific">Pseudocercospora musae</name>
    <dbReference type="NCBI Taxonomy" id="113226"/>
    <lineage>
        <taxon>Eukaryota</taxon>
        <taxon>Fungi</taxon>
        <taxon>Dikarya</taxon>
        <taxon>Ascomycota</taxon>
        <taxon>Pezizomycotina</taxon>
        <taxon>Dothideomycetes</taxon>
        <taxon>Dothideomycetidae</taxon>
        <taxon>Mycosphaerellales</taxon>
        <taxon>Mycosphaerellaceae</taxon>
        <taxon>Pseudocercospora</taxon>
    </lineage>
</organism>
<evidence type="ECO:0000256" key="4">
    <source>
        <dbReference type="ARBA" id="ARBA00008694"/>
    </source>
</evidence>
<comment type="similarity">
    <text evidence="4 15">Belongs to the acetyltransferase family.</text>
</comment>
<keyword evidence="10 15" id="KW-0496">Mitochondrion</keyword>
<dbReference type="Proteomes" id="UP000073492">
    <property type="component" value="Unassembled WGS sequence"/>
</dbReference>
<feature type="region of interest" description="Disordered" evidence="16">
    <location>
        <begin position="409"/>
        <end position="434"/>
    </location>
</feature>
<dbReference type="OrthoDB" id="5585968at2759"/>
<dbReference type="PROSITE" id="PS51731">
    <property type="entry name" value="GNAT_NAGS"/>
    <property type="match status" value="1"/>
</dbReference>
<keyword evidence="19" id="KW-1185">Reference proteome</keyword>
<dbReference type="EC" id="2.3.1.1" evidence="5 15"/>
<comment type="subcellular location">
    <subcellularLocation>
        <location evidence="2 15">Mitochondrion</location>
    </subcellularLocation>
</comment>
<dbReference type="GO" id="GO:0004042">
    <property type="term" value="F:L-glutamate N-acetyltransferase activity"/>
    <property type="evidence" value="ECO:0007669"/>
    <property type="project" value="InterPro"/>
</dbReference>
<evidence type="ECO:0000256" key="16">
    <source>
        <dbReference type="SAM" id="MobiDB-lite"/>
    </source>
</evidence>
<dbReference type="Gene3D" id="3.40.630.30">
    <property type="match status" value="1"/>
</dbReference>
<evidence type="ECO:0000256" key="2">
    <source>
        <dbReference type="ARBA" id="ARBA00004173"/>
    </source>
</evidence>
<evidence type="ECO:0000256" key="9">
    <source>
        <dbReference type="ARBA" id="ARBA00022946"/>
    </source>
</evidence>
<evidence type="ECO:0000256" key="8">
    <source>
        <dbReference type="ARBA" id="ARBA00022679"/>
    </source>
</evidence>
<keyword evidence="7 15" id="KW-0028">Amino-acid biosynthesis</keyword>
<evidence type="ECO:0000256" key="12">
    <source>
        <dbReference type="ARBA" id="ARBA00030346"/>
    </source>
</evidence>
<dbReference type="Pfam" id="PF04768">
    <property type="entry name" value="NAT"/>
    <property type="match status" value="1"/>
</dbReference>
<dbReference type="PANTHER" id="PTHR23342">
    <property type="entry name" value="N-ACETYLGLUTAMATE SYNTHASE"/>
    <property type="match status" value="1"/>
</dbReference>
<evidence type="ECO:0000256" key="5">
    <source>
        <dbReference type="ARBA" id="ARBA00012697"/>
    </source>
</evidence>
<name>A0A139ILR6_9PEZI</name>
<dbReference type="STRING" id="113226.A0A139ILR6"/>
<dbReference type="InterPro" id="IPR011190">
    <property type="entry name" value="GlcNAc_Synth_fun"/>
</dbReference>
<feature type="domain" description="N-acetyltransferase" evidence="17">
    <location>
        <begin position="501"/>
        <end position="664"/>
    </location>
</feature>
<evidence type="ECO:0000313" key="18">
    <source>
        <dbReference type="EMBL" id="KXT15659.1"/>
    </source>
</evidence>
<gene>
    <name evidence="18" type="ORF">AC579_6123</name>
</gene>
<comment type="caution">
    <text evidence="18">The sequence shown here is derived from an EMBL/GenBank/DDBJ whole genome shotgun (WGS) entry which is preliminary data.</text>
</comment>
<dbReference type="GO" id="GO:0006592">
    <property type="term" value="P:ornithine biosynthetic process"/>
    <property type="evidence" value="ECO:0007669"/>
    <property type="project" value="TreeGrafter"/>
</dbReference>
<accession>A0A139ILR6</accession>
<dbReference type="InterPro" id="IPR036393">
    <property type="entry name" value="AceGlu_kinase-like_sf"/>
</dbReference>
<dbReference type="PANTHER" id="PTHR23342:SF4">
    <property type="entry name" value="AMINO-ACID ACETYLTRANSFERASE, MITOCHONDRIAL"/>
    <property type="match status" value="1"/>
</dbReference>
<comment type="function">
    <text evidence="1 15">N-acetylglutamate synthase involved in arginine biosynthesis.</text>
</comment>
<evidence type="ECO:0000256" key="6">
    <source>
        <dbReference type="ARBA" id="ARBA00018802"/>
    </source>
</evidence>
<reference evidence="18 19" key="1">
    <citation type="submission" date="2015-07" db="EMBL/GenBank/DDBJ databases">
        <title>Comparative genomics of the Sigatoka disease complex on banana suggests a link between parallel evolutionary changes in Pseudocercospora fijiensis and Pseudocercospora eumusae and increased virulence on the banana host.</title>
        <authorList>
            <person name="Chang T.-C."/>
            <person name="Salvucci A."/>
            <person name="Crous P.W."/>
            <person name="Stergiopoulos I."/>
        </authorList>
    </citation>
    <scope>NUCLEOTIDE SEQUENCE [LARGE SCALE GENOMIC DNA]</scope>
    <source>
        <strain evidence="18 19">CBS 116634</strain>
    </source>
</reference>
<dbReference type="PIRSF" id="PIRSF007892">
    <property type="entry name" value="NAGS_fungal"/>
    <property type="match status" value="1"/>
</dbReference>
<evidence type="ECO:0000256" key="7">
    <source>
        <dbReference type="ARBA" id="ARBA00022605"/>
    </source>
</evidence>
<dbReference type="FunFam" id="3.40.630.30:FF:000049">
    <property type="entry name" value="Amino-acid acetyltransferase, mitochondrial"/>
    <property type="match status" value="1"/>
</dbReference>